<dbReference type="CDD" id="cd09272">
    <property type="entry name" value="RNase_HI_RT_Ty1"/>
    <property type="match status" value="1"/>
</dbReference>
<organism evidence="4">
    <name type="scientific">Cladocopium goreaui</name>
    <dbReference type="NCBI Taxonomy" id="2562237"/>
    <lineage>
        <taxon>Eukaryota</taxon>
        <taxon>Sar</taxon>
        <taxon>Alveolata</taxon>
        <taxon>Dinophyceae</taxon>
        <taxon>Suessiales</taxon>
        <taxon>Symbiodiniaceae</taxon>
        <taxon>Cladocopium</taxon>
    </lineage>
</organism>
<dbReference type="InterPro" id="IPR016024">
    <property type="entry name" value="ARM-type_fold"/>
</dbReference>
<keyword evidence="3" id="KW-0812">Transmembrane</keyword>
<feature type="repeat" description="ARM" evidence="1">
    <location>
        <begin position="647"/>
        <end position="690"/>
    </location>
</feature>
<dbReference type="OrthoDB" id="1935999at2759"/>
<dbReference type="AlphaFoldDB" id="A0A9P1CM07"/>
<accession>A0A9P1CM07</accession>
<name>A0A9P1CM07_9DINO</name>
<keyword evidence="3" id="KW-0472">Membrane</keyword>
<gene>
    <name evidence="4" type="ORF">C1SCF055_LOCUS20794</name>
</gene>
<evidence type="ECO:0000256" key="1">
    <source>
        <dbReference type="PROSITE-ProRule" id="PRU00259"/>
    </source>
</evidence>
<dbReference type="PANTHER" id="PTHR23315">
    <property type="entry name" value="U BOX DOMAIN-CONTAINING"/>
    <property type="match status" value="1"/>
</dbReference>
<feature type="transmembrane region" description="Helical" evidence="3">
    <location>
        <begin position="226"/>
        <end position="246"/>
    </location>
</feature>
<dbReference type="InterPro" id="IPR011989">
    <property type="entry name" value="ARM-like"/>
</dbReference>
<evidence type="ECO:0000313" key="4">
    <source>
        <dbReference type="EMBL" id="CAI3994119.1"/>
    </source>
</evidence>
<dbReference type="PANTHER" id="PTHR23315:SF7">
    <property type="entry name" value="U-BOX DOMAIN-CONTAINING PROTEIN 4"/>
    <property type="match status" value="1"/>
</dbReference>
<reference evidence="4" key="1">
    <citation type="submission" date="2022-10" db="EMBL/GenBank/DDBJ databases">
        <authorList>
            <person name="Chen Y."/>
            <person name="Dougan E. K."/>
            <person name="Chan C."/>
            <person name="Rhodes N."/>
            <person name="Thang M."/>
        </authorList>
    </citation>
    <scope>NUCLEOTIDE SEQUENCE</scope>
</reference>
<dbReference type="Gene3D" id="1.25.10.10">
    <property type="entry name" value="Leucine-rich Repeat Variant"/>
    <property type="match status" value="1"/>
</dbReference>
<dbReference type="EMBL" id="CAMXCT010001912">
    <property type="protein sequence ID" value="CAI3994119.1"/>
    <property type="molecule type" value="Genomic_DNA"/>
</dbReference>
<dbReference type="InterPro" id="IPR000225">
    <property type="entry name" value="Armadillo"/>
</dbReference>
<dbReference type="Proteomes" id="UP001152797">
    <property type="component" value="Unassembled WGS sequence"/>
</dbReference>
<evidence type="ECO:0000256" key="2">
    <source>
        <dbReference type="SAM" id="MobiDB-lite"/>
    </source>
</evidence>
<dbReference type="PROSITE" id="PS50176">
    <property type="entry name" value="ARM_REPEAT"/>
    <property type="match status" value="1"/>
</dbReference>
<feature type="compositionally biased region" description="Basic and acidic residues" evidence="2">
    <location>
        <begin position="381"/>
        <end position="392"/>
    </location>
</feature>
<evidence type="ECO:0000313" key="6">
    <source>
        <dbReference type="EMBL" id="CAL4781431.1"/>
    </source>
</evidence>
<evidence type="ECO:0000256" key="3">
    <source>
        <dbReference type="SAM" id="Phobius"/>
    </source>
</evidence>
<evidence type="ECO:0000313" key="5">
    <source>
        <dbReference type="EMBL" id="CAL1147494.1"/>
    </source>
</evidence>
<dbReference type="SUPFAM" id="SSF48371">
    <property type="entry name" value="ARM repeat"/>
    <property type="match status" value="1"/>
</dbReference>
<dbReference type="EMBL" id="CAMXCT020001912">
    <property type="protein sequence ID" value="CAL1147494.1"/>
    <property type="molecule type" value="Genomic_DNA"/>
</dbReference>
<feature type="region of interest" description="Disordered" evidence="2">
    <location>
        <begin position="381"/>
        <end position="401"/>
    </location>
</feature>
<comment type="caution">
    <text evidence="4">The sequence shown here is derived from an EMBL/GenBank/DDBJ whole genome shotgun (WGS) entry which is preliminary data.</text>
</comment>
<proteinExistence type="predicted"/>
<keyword evidence="7" id="KW-1185">Reference proteome</keyword>
<protein>
    <submittedName>
        <fullName evidence="6">Retrovirus-related Pol polyprotein from transposon TNT 1-94</fullName>
    </submittedName>
</protein>
<sequence length="775" mass="86544">MIFLNGRAVTSRSRSQKSIALSSCESEYLAAVGGGAEGIHIGRLWTFLVRKETEVDVVTDSSSCRAFAQRQGVGRLKHIETKYLWLQQCVKLGMLTMTGVATLLNVADIGTKKLSKLRRSFLMFLMGMVVYDEATKSYVPVGEAGFNEEMRKKALSKNMKVVRQVMLNTLSDGAEGLQAQVSKPMVKLMTLLAMQPMVDGFNAEMVELKVLEVKYVYLDFFMDNKVFVVFYTLVFVFIGVCIGYFIHKVVYIEKVVYMTQWSMRMLRRLHRRRELALVDDWDPMNHELKQLRVLADARDADSGEEFFRETETGLAKYVRPRFEARRRLKVEELDPLEASMLVDPQLYPEYADENAEEENKTEDEPVDAQVQTDFSPMVEHRGPEPHVPHETVELPGSPPGTPDDLPDLPRVGLDWQNLDVAEEYFPRQQRERTQRVREDKIPEVVKHPDIGKFVQAMSVTTSRTTACRKLCSIAALENQQPFIVEAGAAILALRMLGSAKAASSAAAQLLEALMKYPDVRQQCVEFPRITKLLMEVMRDAQVEQPGRCSAAALLVMLLSSPRIAAASAFLIHPVISMMRAPDFPRGKEHAVKMLASLAAVQNLASAIADSGAVADLAAALSGPEQRWAALALYHLARGEKGREAVDGARPALVQLLKESVEAPALAAAAEALRQLAEEPTQRKQLRSEAAVFLPCLLPQDKSIYQEAAAQILLNLLQDPGDHSQSGYDEDLAERLSLEARRANIPVESGEGLVQRLRELVKTEDEKRRILLASFC</sequence>
<dbReference type="EMBL" id="CAMXCT030001912">
    <property type="protein sequence ID" value="CAL4781431.1"/>
    <property type="molecule type" value="Genomic_DNA"/>
</dbReference>
<reference evidence="5" key="2">
    <citation type="submission" date="2024-04" db="EMBL/GenBank/DDBJ databases">
        <authorList>
            <person name="Chen Y."/>
            <person name="Shah S."/>
            <person name="Dougan E. K."/>
            <person name="Thang M."/>
            <person name="Chan C."/>
        </authorList>
    </citation>
    <scope>NUCLEOTIDE SEQUENCE [LARGE SCALE GENOMIC DNA]</scope>
</reference>
<evidence type="ECO:0000313" key="7">
    <source>
        <dbReference type="Proteomes" id="UP001152797"/>
    </source>
</evidence>
<keyword evidence="3" id="KW-1133">Transmembrane helix</keyword>